<dbReference type="RefSeq" id="WP_305002003.1">
    <property type="nucleotide sequence ID" value="NZ_JAUQUB010000001.1"/>
</dbReference>
<comment type="caution">
    <text evidence="2">The sequence shown here is derived from an EMBL/GenBank/DDBJ whole genome shotgun (WGS) entry which is preliminary data.</text>
</comment>
<evidence type="ECO:0000313" key="3">
    <source>
        <dbReference type="Proteomes" id="UP001241072"/>
    </source>
</evidence>
<organism evidence="2 3">
    <name type="scientific">Antiquaquibacter soli</name>
    <dbReference type="NCBI Taxonomy" id="3064523"/>
    <lineage>
        <taxon>Bacteria</taxon>
        <taxon>Bacillati</taxon>
        <taxon>Actinomycetota</taxon>
        <taxon>Actinomycetes</taxon>
        <taxon>Micrococcales</taxon>
        <taxon>Microbacteriaceae</taxon>
        <taxon>Antiquaquibacter</taxon>
    </lineage>
</organism>
<feature type="region of interest" description="Disordered" evidence="1">
    <location>
        <begin position="89"/>
        <end position="109"/>
    </location>
</feature>
<sequence length="154" mass="16573">MSALERMLQRAVERLESGGVPDEALAVLRPAKRIGPVVRGPRFTAKGRAWRLGALLVSRDGALYSTGTVTRAIVPKDFAANKSPAEAARRELQRAAARGPFAPGESVNHGYRPALGDSVVDRDGVPVLRLPDADVPLEAYLDDRIRTALEPRGV</sequence>
<gene>
    <name evidence="2" type="ORF">Q5716_05070</name>
</gene>
<evidence type="ECO:0000256" key="1">
    <source>
        <dbReference type="SAM" id="MobiDB-lite"/>
    </source>
</evidence>
<protein>
    <recommendedName>
        <fullName evidence="4">Glutaminase</fullName>
    </recommendedName>
</protein>
<dbReference type="Proteomes" id="UP001241072">
    <property type="component" value="Unassembled WGS sequence"/>
</dbReference>
<name>A0ABT9BKQ4_9MICO</name>
<evidence type="ECO:0008006" key="4">
    <source>
        <dbReference type="Google" id="ProtNLM"/>
    </source>
</evidence>
<reference evidence="2 3" key="1">
    <citation type="submission" date="2023-07" db="EMBL/GenBank/DDBJ databases">
        <title>Protaetiibacter sp. nov WY-16 isolated from soil.</title>
        <authorList>
            <person name="Liu B."/>
            <person name="Wan Y."/>
        </authorList>
    </citation>
    <scope>NUCLEOTIDE SEQUENCE [LARGE SCALE GENOMIC DNA]</scope>
    <source>
        <strain evidence="2 3">WY-16</strain>
    </source>
</reference>
<evidence type="ECO:0000313" key="2">
    <source>
        <dbReference type="EMBL" id="MDO7881596.1"/>
    </source>
</evidence>
<accession>A0ABT9BKQ4</accession>
<dbReference type="EMBL" id="JAUQUB010000001">
    <property type="protein sequence ID" value="MDO7881596.1"/>
    <property type="molecule type" value="Genomic_DNA"/>
</dbReference>
<proteinExistence type="predicted"/>
<keyword evidence="3" id="KW-1185">Reference proteome</keyword>